<feature type="transmembrane region" description="Helical" evidence="5">
    <location>
        <begin position="359"/>
        <end position="379"/>
    </location>
</feature>
<dbReference type="Gene3D" id="1.10.3080.10">
    <property type="entry name" value="Clc chloride channel"/>
    <property type="match status" value="1"/>
</dbReference>
<feature type="transmembrane region" description="Helical" evidence="5">
    <location>
        <begin position="54"/>
        <end position="73"/>
    </location>
</feature>
<comment type="subcellular location">
    <subcellularLocation>
        <location evidence="1">Membrane</location>
        <topology evidence="1">Multi-pass membrane protein</topology>
    </subcellularLocation>
</comment>
<feature type="transmembrane region" description="Helical" evidence="5">
    <location>
        <begin position="264"/>
        <end position="282"/>
    </location>
</feature>
<dbReference type="PANTHER" id="PTHR43427">
    <property type="entry name" value="CHLORIDE CHANNEL PROTEIN CLC-E"/>
    <property type="match status" value="1"/>
</dbReference>
<dbReference type="eggNOG" id="COG0038">
    <property type="taxonomic scope" value="Bacteria"/>
</dbReference>
<proteinExistence type="predicted"/>
<dbReference type="HOGENOM" id="CLU_015263_1_1_7"/>
<dbReference type="SUPFAM" id="SSF81340">
    <property type="entry name" value="Clc chloride channel"/>
    <property type="match status" value="1"/>
</dbReference>
<feature type="transmembrane region" description="Helical" evidence="5">
    <location>
        <begin position="189"/>
        <end position="209"/>
    </location>
</feature>
<evidence type="ECO:0000256" key="1">
    <source>
        <dbReference type="ARBA" id="ARBA00004141"/>
    </source>
</evidence>
<name>A1AM96_PELPD</name>
<dbReference type="InterPro" id="IPR014743">
    <property type="entry name" value="Cl-channel_core"/>
</dbReference>
<dbReference type="STRING" id="338966.Ppro_0837"/>
<keyword evidence="2 5" id="KW-0812">Transmembrane</keyword>
<evidence type="ECO:0000256" key="3">
    <source>
        <dbReference type="ARBA" id="ARBA00022989"/>
    </source>
</evidence>
<feature type="transmembrane region" description="Helical" evidence="5">
    <location>
        <begin position="313"/>
        <end position="330"/>
    </location>
</feature>
<keyword evidence="7" id="KW-1185">Reference proteome</keyword>
<dbReference type="PANTHER" id="PTHR43427:SF12">
    <property type="entry name" value="CHLORIDE TRANSPORTER"/>
    <property type="match status" value="1"/>
</dbReference>
<dbReference type="Pfam" id="PF00654">
    <property type="entry name" value="Voltage_CLC"/>
    <property type="match status" value="1"/>
</dbReference>
<accession>A1AM96</accession>
<dbReference type="Proteomes" id="UP000006732">
    <property type="component" value="Chromosome"/>
</dbReference>
<dbReference type="AlphaFoldDB" id="A1AM96"/>
<organism evidence="6 7">
    <name type="scientific">Pelobacter propionicus (strain DSM 2379 / NBRC 103807 / OttBd1)</name>
    <dbReference type="NCBI Taxonomy" id="338966"/>
    <lineage>
        <taxon>Bacteria</taxon>
        <taxon>Pseudomonadati</taxon>
        <taxon>Thermodesulfobacteriota</taxon>
        <taxon>Desulfuromonadia</taxon>
        <taxon>Desulfuromonadales</taxon>
        <taxon>Desulfuromonadaceae</taxon>
        <taxon>Pelobacter</taxon>
    </lineage>
</organism>
<reference evidence="6 7" key="1">
    <citation type="submission" date="2006-10" db="EMBL/GenBank/DDBJ databases">
        <title>Complete sequence of chromosome of Pelobacter propionicus DSM 2379.</title>
        <authorList>
            <consortium name="US DOE Joint Genome Institute"/>
            <person name="Copeland A."/>
            <person name="Lucas S."/>
            <person name="Lapidus A."/>
            <person name="Barry K."/>
            <person name="Detter J.C."/>
            <person name="Glavina del Rio T."/>
            <person name="Hammon N."/>
            <person name="Israni S."/>
            <person name="Dalin E."/>
            <person name="Tice H."/>
            <person name="Pitluck S."/>
            <person name="Saunders E."/>
            <person name="Brettin T."/>
            <person name="Bruce D."/>
            <person name="Han C."/>
            <person name="Tapia R."/>
            <person name="Schmutz J."/>
            <person name="Larimer F."/>
            <person name="Land M."/>
            <person name="Hauser L."/>
            <person name="Kyrpides N."/>
            <person name="Kim E."/>
            <person name="Lovley D."/>
            <person name="Richardson P."/>
        </authorList>
    </citation>
    <scope>NUCLEOTIDE SEQUENCE [LARGE SCALE GENOMIC DNA]</scope>
    <source>
        <strain evidence="7">DSM 2379 / NBRC 103807 / OttBd1</strain>
    </source>
</reference>
<dbReference type="EMBL" id="CP000482">
    <property type="protein sequence ID" value="ABK98466.1"/>
    <property type="molecule type" value="Genomic_DNA"/>
</dbReference>
<evidence type="ECO:0000313" key="6">
    <source>
        <dbReference type="EMBL" id="ABK98466.1"/>
    </source>
</evidence>
<sequence>MPFRWSPREHLSLGAYLIKWLCIVTPTSIAIGSSCALFLWLLDRATNLRFQNPWLLFLLPPAGAAISLLYSRIGNGAEGGNNLLMDAIHGSENGDSGIVVPRRMAPLILVATIISHLFGGSVGREGTAVQMGGSIAAAIGRWFRLNLGDFRILLMAGIAAGFGAVFGTPLTGAVFAMEVLAVGRMNYDALIPCLAAAIIGDQACLAWGLHHSRYSVAAVAPEIVGPLTLKVILAAIAFGLASVLFAELIHGISHIFKRTVSRPWLRPVLGGLLVIALTYLLGTRDYLGLGVSSPDPQAVTIISCFSANGATPWSWWWKLLFTVITLGSGFKGGEVTPLFFIGAALGNALALLMNAPVELFAALGFVAVFAGASNTPLACTLMGIELFGASCSLYFAIACFLSYLCSGHSGIYLSQRIGTPKPGSKHLPASDSLRAARELRPGWGDFLARRRTASETEPSRNG</sequence>
<dbReference type="PROSITE" id="PS51257">
    <property type="entry name" value="PROKAR_LIPOPROTEIN"/>
    <property type="match status" value="1"/>
</dbReference>
<dbReference type="PRINTS" id="PR00762">
    <property type="entry name" value="CLCHANNEL"/>
</dbReference>
<evidence type="ECO:0000256" key="5">
    <source>
        <dbReference type="SAM" id="Phobius"/>
    </source>
</evidence>
<feature type="transmembrane region" description="Helical" evidence="5">
    <location>
        <begin position="386"/>
        <end position="404"/>
    </location>
</feature>
<protein>
    <submittedName>
        <fullName evidence="6">Cl-channel, voltage-gated family protein</fullName>
    </submittedName>
</protein>
<keyword evidence="4 5" id="KW-0472">Membrane</keyword>
<keyword evidence="3 5" id="KW-1133">Transmembrane helix</keyword>
<dbReference type="RefSeq" id="WP_011734778.1">
    <property type="nucleotide sequence ID" value="NC_008609.1"/>
</dbReference>
<dbReference type="InterPro" id="IPR001807">
    <property type="entry name" value="ClC"/>
</dbReference>
<dbReference type="KEGG" id="ppd:Ppro_0837"/>
<evidence type="ECO:0000313" key="7">
    <source>
        <dbReference type="Proteomes" id="UP000006732"/>
    </source>
</evidence>
<dbReference type="GO" id="GO:0016020">
    <property type="term" value="C:membrane"/>
    <property type="evidence" value="ECO:0007669"/>
    <property type="project" value="UniProtKB-SubCell"/>
</dbReference>
<evidence type="ECO:0000256" key="4">
    <source>
        <dbReference type="ARBA" id="ARBA00023136"/>
    </source>
</evidence>
<feature type="transmembrane region" description="Helical" evidence="5">
    <location>
        <begin position="152"/>
        <end position="177"/>
    </location>
</feature>
<feature type="transmembrane region" description="Helical" evidence="5">
    <location>
        <begin position="229"/>
        <end position="252"/>
    </location>
</feature>
<dbReference type="GO" id="GO:0015108">
    <property type="term" value="F:chloride transmembrane transporter activity"/>
    <property type="evidence" value="ECO:0007669"/>
    <property type="project" value="InterPro"/>
</dbReference>
<feature type="transmembrane region" description="Helical" evidence="5">
    <location>
        <begin position="16"/>
        <end position="42"/>
    </location>
</feature>
<gene>
    <name evidence="6" type="ordered locus">Ppro_0837</name>
</gene>
<dbReference type="InterPro" id="IPR050368">
    <property type="entry name" value="ClC-type_chloride_channel"/>
</dbReference>
<dbReference type="CDD" id="cd03682">
    <property type="entry name" value="ClC_sycA_like"/>
    <property type="match status" value="1"/>
</dbReference>
<evidence type="ECO:0000256" key="2">
    <source>
        <dbReference type="ARBA" id="ARBA00022692"/>
    </source>
</evidence>
<dbReference type="OrthoDB" id="9767361at2"/>